<protein>
    <submittedName>
        <fullName evidence="7">Cytochrome c</fullName>
    </submittedName>
</protein>
<evidence type="ECO:0000256" key="4">
    <source>
        <dbReference type="PROSITE-ProRule" id="PRU00433"/>
    </source>
</evidence>
<keyword evidence="8" id="KW-1185">Reference proteome</keyword>
<comment type="caution">
    <text evidence="7">The sequence shown here is derived from an EMBL/GenBank/DDBJ whole genome shotgun (WGS) entry which is preliminary data.</text>
</comment>
<keyword evidence="3 4" id="KW-0408">Iron</keyword>
<evidence type="ECO:0000256" key="2">
    <source>
        <dbReference type="ARBA" id="ARBA00022723"/>
    </source>
</evidence>
<dbReference type="EMBL" id="BMJC01000004">
    <property type="protein sequence ID" value="GGB10195.1"/>
    <property type="molecule type" value="Genomic_DNA"/>
</dbReference>
<feature type="domain" description="Cytochrome c" evidence="6">
    <location>
        <begin position="104"/>
        <end position="194"/>
    </location>
</feature>
<keyword evidence="2 4" id="KW-0479">Metal-binding</keyword>
<dbReference type="PROSITE" id="PS51257">
    <property type="entry name" value="PROKAR_LIPOPROTEIN"/>
    <property type="match status" value="1"/>
</dbReference>
<evidence type="ECO:0000313" key="7">
    <source>
        <dbReference type="EMBL" id="GGB10195.1"/>
    </source>
</evidence>
<evidence type="ECO:0000256" key="5">
    <source>
        <dbReference type="SAM" id="MobiDB-lite"/>
    </source>
</evidence>
<evidence type="ECO:0000259" key="6">
    <source>
        <dbReference type="PROSITE" id="PS51007"/>
    </source>
</evidence>
<dbReference type="SUPFAM" id="SSF46626">
    <property type="entry name" value="Cytochrome c"/>
    <property type="match status" value="1"/>
</dbReference>
<dbReference type="PANTHER" id="PTHR40394">
    <property type="entry name" value="LIPOPROTEIN-RELATED"/>
    <property type="match status" value="1"/>
</dbReference>
<evidence type="ECO:0000313" key="8">
    <source>
        <dbReference type="Proteomes" id="UP000607559"/>
    </source>
</evidence>
<dbReference type="PANTHER" id="PTHR40394:SF2">
    <property type="entry name" value="QUINOL:CYTOCHROME C OXIDOREDUCTASE MEMBRANE PROTEIN"/>
    <property type="match status" value="1"/>
</dbReference>
<gene>
    <name evidence="7" type="primary">actE</name>
    <name evidence="7" type="ORF">GCM10011511_37190</name>
</gene>
<dbReference type="Gene3D" id="1.10.760.10">
    <property type="entry name" value="Cytochrome c-like domain"/>
    <property type="match status" value="1"/>
</dbReference>
<dbReference type="InterPro" id="IPR036909">
    <property type="entry name" value="Cyt_c-like_dom_sf"/>
</dbReference>
<sequence length="218" mass="23541">MKKVIILSSIVVGITTFISCGGVQRDPGRVYMPDMGYSRAYETYATTEEQKAELLKQGIHFSNTPVPGTIKRGELFPFLLTKDAAGDTTNYHASREVKNPLTSMDTVEAERLYLVNCAICHGPKLDGNGPLYKGGDGPFPSKPATLVGDARYEAMPEGQMYYSVTYGKNKMGSYASQLSTMRRWMVIVYIKSKQAAAHPAGASAGSSSSASADSTAKK</sequence>
<accession>A0A8J2UFE3</accession>
<keyword evidence="1 4" id="KW-0349">Heme</keyword>
<organism evidence="7 8">
    <name type="scientific">Puia dinghuensis</name>
    <dbReference type="NCBI Taxonomy" id="1792502"/>
    <lineage>
        <taxon>Bacteria</taxon>
        <taxon>Pseudomonadati</taxon>
        <taxon>Bacteroidota</taxon>
        <taxon>Chitinophagia</taxon>
        <taxon>Chitinophagales</taxon>
        <taxon>Chitinophagaceae</taxon>
        <taxon>Puia</taxon>
    </lineage>
</organism>
<evidence type="ECO:0000256" key="3">
    <source>
        <dbReference type="ARBA" id="ARBA00023004"/>
    </source>
</evidence>
<reference evidence="7" key="2">
    <citation type="submission" date="2020-09" db="EMBL/GenBank/DDBJ databases">
        <authorList>
            <person name="Sun Q."/>
            <person name="Zhou Y."/>
        </authorList>
    </citation>
    <scope>NUCLEOTIDE SEQUENCE</scope>
    <source>
        <strain evidence="7">CGMCC 1.15448</strain>
    </source>
</reference>
<reference evidence="7" key="1">
    <citation type="journal article" date="2014" name="Int. J. Syst. Evol. Microbiol.">
        <title>Complete genome sequence of Corynebacterium casei LMG S-19264T (=DSM 44701T), isolated from a smear-ripened cheese.</title>
        <authorList>
            <consortium name="US DOE Joint Genome Institute (JGI-PGF)"/>
            <person name="Walter F."/>
            <person name="Albersmeier A."/>
            <person name="Kalinowski J."/>
            <person name="Ruckert C."/>
        </authorList>
    </citation>
    <scope>NUCLEOTIDE SEQUENCE</scope>
    <source>
        <strain evidence="7">CGMCC 1.15448</strain>
    </source>
</reference>
<name>A0A8J2UFE3_9BACT</name>
<feature type="region of interest" description="Disordered" evidence="5">
    <location>
        <begin position="197"/>
        <end position="218"/>
    </location>
</feature>
<dbReference type="PROSITE" id="PS51007">
    <property type="entry name" value="CYTC"/>
    <property type="match status" value="1"/>
</dbReference>
<dbReference type="RefSeq" id="WP_188934472.1">
    <property type="nucleotide sequence ID" value="NZ_BMJC01000004.1"/>
</dbReference>
<dbReference type="InterPro" id="IPR009056">
    <property type="entry name" value="Cyt_c-like_dom"/>
</dbReference>
<dbReference type="AlphaFoldDB" id="A0A8J2UFE3"/>
<dbReference type="Pfam" id="PF13442">
    <property type="entry name" value="Cytochrome_CBB3"/>
    <property type="match status" value="1"/>
</dbReference>
<dbReference type="GO" id="GO:0020037">
    <property type="term" value="F:heme binding"/>
    <property type="evidence" value="ECO:0007669"/>
    <property type="project" value="InterPro"/>
</dbReference>
<dbReference type="GO" id="GO:0009055">
    <property type="term" value="F:electron transfer activity"/>
    <property type="evidence" value="ECO:0007669"/>
    <property type="project" value="InterPro"/>
</dbReference>
<proteinExistence type="predicted"/>
<dbReference type="GO" id="GO:0046872">
    <property type="term" value="F:metal ion binding"/>
    <property type="evidence" value="ECO:0007669"/>
    <property type="project" value="UniProtKB-KW"/>
</dbReference>
<dbReference type="Proteomes" id="UP000607559">
    <property type="component" value="Unassembled WGS sequence"/>
</dbReference>
<evidence type="ECO:0000256" key="1">
    <source>
        <dbReference type="ARBA" id="ARBA00022617"/>
    </source>
</evidence>